<name>A0A8C3GZH0_CORMO</name>
<protein>
    <submittedName>
        <fullName evidence="1">Uncharacterized protein</fullName>
    </submittedName>
</protein>
<dbReference type="Ensembl" id="ENSCMUT00000018495.2">
    <property type="protein sequence ID" value="ENSCMUP00000017235.1"/>
    <property type="gene ID" value="ENSCMUG00000010688.2"/>
</dbReference>
<reference evidence="1" key="3">
    <citation type="submission" date="2025-09" db="UniProtKB">
        <authorList>
            <consortium name="Ensembl"/>
        </authorList>
    </citation>
    <scope>IDENTIFICATION</scope>
</reference>
<proteinExistence type="predicted"/>
<accession>A0A8C3GZH0</accession>
<evidence type="ECO:0000313" key="1">
    <source>
        <dbReference type="Ensembl" id="ENSCMUP00000017235.1"/>
    </source>
</evidence>
<evidence type="ECO:0000313" key="2">
    <source>
        <dbReference type="Proteomes" id="UP000694553"/>
    </source>
</evidence>
<keyword evidence="2" id="KW-1185">Reference proteome</keyword>
<dbReference type="Proteomes" id="UP000694553">
    <property type="component" value="Unassembled WGS sequence"/>
</dbReference>
<reference evidence="1" key="2">
    <citation type="submission" date="2025-08" db="UniProtKB">
        <authorList>
            <consortium name="Ensembl"/>
        </authorList>
    </citation>
    <scope>IDENTIFICATION</scope>
</reference>
<organism evidence="1 2">
    <name type="scientific">Corvus moneduloides</name>
    <name type="common">New Caledonian crow</name>
    <dbReference type="NCBI Taxonomy" id="1196302"/>
    <lineage>
        <taxon>Eukaryota</taxon>
        <taxon>Metazoa</taxon>
        <taxon>Chordata</taxon>
        <taxon>Craniata</taxon>
        <taxon>Vertebrata</taxon>
        <taxon>Euteleostomi</taxon>
        <taxon>Archelosauria</taxon>
        <taxon>Archosauria</taxon>
        <taxon>Dinosauria</taxon>
        <taxon>Saurischia</taxon>
        <taxon>Theropoda</taxon>
        <taxon>Coelurosauria</taxon>
        <taxon>Aves</taxon>
        <taxon>Neognathae</taxon>
        <taxon>Neoaves</taxon>
        <taxon>Telluraves</taxon>
        <taxon>Australaves</taxon>
        <taxon>Passeriformes</taxon>
        <taxon>Corvoidea</taxon>
        <taxon>Corvidae</taxon>
        <taxon>Corvus</taxon>
    </lineage>
</organism>
<dbReference type="AlphaFoldDB" id="A0A8C3GZH0"/>
<reference evidence="2" key="1">
    <citation type="submission" date="2019-10" db="EMBL/GenBank/DDBJ databases">
        <title>Corvus moneduloides (New Caledonian crow) genome, bCorMon1, primary haplotype.</title>
        <authorList>
            <person name="Rutz C."/>
            <person name="Fungtammasan C."/>
            <person name="Mountcastle J."/>
            <person name="Formenti G."/>
            <person name="Chow W."/>
            <person name="Howe K."/>
            <person name="Steele M.P."/>
            <person name="Fernandes J."/>
            <person name="Gilbert M.T.P."/>
            <person name="Fedrigo O."/>
            <person name="Jarvis E.D."/>
            <person name="Gemmell N."/>
        </authorList>
    </citation>
    <scope>NUCLEOTIDE SEQUENCE [LARGE SCALE GENOMIC DNA]</scope>
</reference>
<sequence>MLSSCRIPFSPTSPPTFLTQRLALKPTHIKADHCCGKEEFVVLFPTLSLVTHSVLLG</sequence>